<feature type="compositionally biased region" description="Polar residues" evidence="1">
    <location>
        <begin position="53"/>
        <end position="64"/>
    </location>
</feature>
<organism evidence="4 5">
    <name type="scientific">Aurantibacter aestuarii</name>
    <dbReference type="NCBI Taxonomy" id="1266046"/>
    <lineage>
        <taxon>Bacteria</taxon>
        <taxon>Pseudomonadati</taxon>
        <taxon>Bacteroidota</taxon>
        <taxon>Flavobacteriia</taxon>
        <taxon>Flavobacteriales</taxon>
        <taxon>Flavobacteriaceae</taxon>
        <taxon>Aurantibacter</taxon>
    </lineage>
</organism>
<keyword evidence="2" id="KW-1133">Transmembrane helix</keyword>
<reference evidence="4 5" key="1">
    <citation type="submission" date="2018-03" db="EMBL/GenBank/DDBJ databases">
        <title>Mesoflavibacter sp. HG37 and Mesoflavibacter sp. HG96 sp.nov., two marine bacteria isolated from seawater of Western Pacific Ocean.</title>
        <authorList>
            <person name="Cheng H."/>
            <person name="Wu Y.-H."/>
            <person name="Guo L.-L."/>
            <person name="Xu X.-W."/>
        </authorList>
    </citation>
    <scope>NUCLEOTIDE SEQUENCE [LARGE SCALE GENOMIC DNA]</scope>
    <source>
        <strain evidence="4 5">KCTC 32269</strain>
    </source>
</reference>
<sequence length="306" mass="33308">MKYLETEHEKKSARLTALITLIIVLLLFFVASPPYTDPPEEYGVAINFGSPANAESVSEPTPRTSPKEVKTEDIKKVEEKKVEQPQEEIIEKAKEKAEQDLLTQENEEALAIKKAKEQAEKEAKEEQQAKDKAREALEKQKAAEQKAAQEAKAKADAIAKAAADKAAREKANSIGNNNTKNDGGSGDNNGSFRAKESAPIYPGCEGVAISSRKQCMSEKIAQFLSDRFNKEIAGNVGLTGVQSIKIAFSVNENGNVVSVRAIANHPKLVEEAKRVISQLPEMKPAMQNGKATSYPYSLPVAIQTGK</sequence>
<feature type="compositionally biased region" description="Basic and acidic residues" evidence="1">
    <location>
        <begin position="65"/>
        <end position="85"/>
    </location>
</feature>
<dbReference type="Pfam" id="PF03544">
    <property type="entry name" value="TonB_C"/>
    <property type="match status" value="1"/>
</dbReference>
<feature type="region of interest" description="Disordered" evidence="1">
    <location>
        <begin position="114"/>
        <end position="148"/>
    </location>
</feature>
<dbReference type="InterPro" id="IPR037682">
    <property type="entry name" value="TonB_C"/>
</dbReference>
<protein>
    <recommendedName>
        <fullName evidence="3">TonB C-terminal domain-containing protein</fullName>
    </recommendedName>
</protein>
<keyword evidence="2" id="KW-0472">Membrane</keyword>
<dbReference type="AlphaFoldDB" id="A0A2T1N6X1"/>
<evidence type="ECO:0000313" key="5">
    <source>
        <dbReference type="Proteomes" id="UP000238426"/>
    </source>
</evidence>
<name>A0A2T1N6X1_9FLAO</name>
<gene>
    <name evidence="4" type="ORF">C7H52_11090</name>
</gene>
<keyword evidence="5" id="KW-1185">Reference proteome</keyword>
<dbReference type="EMBL" id="PXOQ01000012">
    <property type="protein sequence ID" value="PSG87344.1"/>
    <property type="molecule type" value="Genomic_DNA"/>
</dbReference>
<dbReference type="RefSeq" id="WP_106463981.1">
    <property type="nucleotide sequence ID" value="NZ_PXOQ01000012.1"/>
</dbReference>
<dbReference type="GO" id="GO:0055085">
    <property type="term" value="P:transmembrane transport"/>
    <property type="evidence" value="ECO:0007669"/>
    <property type="project" value="InterPro"/>
</dbReference>
<comment type="caution">
    <text evidence="4">The sequence shown here is derived from an EMBL/GenBank/DDBJ whole genome shotgun (WGS) entry which is preliminary data.</text>
</comment>
<dbReference type="Gene3D" id="3.30.1150.10">
    <property type="match status" value="1"/>
</dbReference>
<dbReference type="OrthoDB" id="1522859at2"/>
<proteinExistence type="predicted"/>
<evidence type="ECO:0000256" key="1">
    <source>
        <dbReference type="SAM" id="MobiDB-lite"/>
    </source>
</evidence>
<feature type="region of interest" description="Disordered" evidence="1">
    <location>
        <begin position="52"/>
        <end position="85"/>
    </location>
</feature>
<evidence type="ECO:0000259" key="3">
    <source>
        <dbReference type="Pfam" id="PF03544"/>
    </source>
</evidence>
<evidence type="ECO:0000313" key="4">
    <source>
        <dbReference type="EMBL" id="PSG87344.1"/>
    </source>
</evidence>
<feature type="region of interest" description="Disordered" evidence="1">
    <location>
        <begin position="169"/>
        <end position="197"/>
    </location>
</feature>
<accession>A0A2T1N6X1</accession>
<evidence type="ECO:0000256" key="2">
    <source>
        <dbReference type="SAM" id="Phobius"/>
    </source>
</evidence>
<dbReference type="SUPFAM" id="SSF74653">
    <property type="entry name" value="TolA/TonB C-terminal domain"/>
    <property type="match status" value="1"/>
</dbReference>
<feature type="domain" description="TonB C-terminal" evidence="3">
    <location>
        <begin position="244"/>
        <end position="300"/>
    </location>
</feature>
<dbReference type="Proteomes" id="UP000238426">
    <property type="component" value="Unassembled WGS sequence"/>
</dbReference>
<feature type="transmembrane region" description="Helical" evidence="2">
    <location>
        <begin position="12"/>
        <end position="31"/>
    </location>
</feature>
<keyword evidence="2" id="KW-0812">Transmembrane</keyword>